<feature type="region of interest" description="Disordered" evidence="1">
    <location>
        <begin position="44"/>
        <end position="156"/>
    </location>
</feature>
<evidence type="ECO:0000313" key="2">
    <source>
        <dbReference type="EMBL" id="NOJ83046.1"/>
    </source>
</evidence>
<dbReference type="Proteomes" id="UP000533080">
    <property type="component" value="Unassembled WGS sequence"/>
</dbReference>
<proteinExistence type="predicted"/>
<feature type="non-terminal residue" evidence="2">
    <location>
        <position position="156"/>
    </location>
</feature>
<keyword evidence="2" id="KW-0723">Serine/threonine-protein kinase</keyword>
<accession>A0A7Y4IPS4</accession>
<keyword evidence="2" id="KW-0418">Kinase</keyword>
<dbReference type="GO" id="GO:0004674">
    <property type="term" value="F:protein serine/threonine kinase activity"/>
    <property type="evidence" value="ECO:0007669"/>
    <property type="project" value="UniProtKB-KW"/>
</dbReference>
<gene>
    <name evidence="2" type="ORF">HNV28_32855</name>
</gene>
<evidence type="ECO:0000313" key="3">
    <source>
        <dbReference type="Proteomes" id="UP000533080"/>
    </source>
</evidence>
<keyword evidence="2" id="KW-0808">Transferase</keyword>
<reference evidence="2 3" key="1">
    <citation type="submission" date="2020-05" db="EMBL/GenBank/DDBJ databases">
        <authorList>
            <person name="Whitworth D."/>
        </authorList>
    </citation>
    <scope>NUCLEOTIDE SEQUENCE [LARGE SCALE GENOMIC DNA]</scope>
    <source>
        <strain evidence="2 3">AM005</strain>
    </source>
</reference>
<sequence>MSCFDEITARALAAGQLRASESNPLRRHAEGCRKCAQLLARVTPPGAAAQRTAVAQEISTDTSTLTAGRGDEDTLPTEPIRLESRPMARAPSPSSPSGSKPSERPARPALRQAGHAPHLDRIPKATVPTAEARPPEPVAPHRPAAPVSIPAPAGLA</sequence>
<evidence type="ECO:0000256" key="1">
    <source>
        <dbReference type="SAM" id="MobiDB-lite"/>
    </source>
</evidence>
<comment type="caution">
    <text evidence="2">The sequence shown here is derived from an EMBL/GenBank/DDBJ whole genome shotgun (WGS) entry which is preliminary data.</text>
</comment>
<feature type="compositionally biased region" description="Polar residues" evidence="1">
    <location>
        <begin position="57"/>
        <end position="66"/>
    </location>
</feature>
<name>A0A7Y4IPS4_MYXXA</name>
<feature type="compositionally biased region" description="Low complexity" evidence="1">
    <location>
        <begin position="87"/>
        <end position="100"/>
    </location>
</feature>
<organism evidence="2 3">
    <name type="scientific">Myxococcus xanthus</name>
    <dbReference type="NCBI Taxonomy" id="34"/>
    <lineage>
        <taxon>Bacteria</taxon>
        <taxon>Pseudomonadati</taxon>
        <taxon>Myxococcota</taxon>
        <taxon>Myxococcia</taxon>
        <taxon>Myxococcales</taxon>
        <taxon>Cystobacterineae</taxon>
        <taxon>Myxococcaceae</taxon>
        <taxon>Myxococcus</taxon>
    </lineage>
</organism>
<dbReference type="AlphaFoldDB" id="A0A7Y4IPS4"/>
<dbReference type="EMBL" id="JABFNT010000161">
    <property type="protein sequence ID" value="NOJ83046.1"/>
    <property type="molecule type" value="Genomic_DNA"/>
</dbReference>
<protein>
    <submittedName>
        <fullName evidence="2">Serine/threonine protein kinase</fullName>
    </submittedName>
</protein>